<organism evidence="1 2">
    <name type="scientific">Scortum barcoo</name>
    <name type="common">barcoo grunter</name>
    <dbReference type="NCBI Taxonomy" id="214431"/>
    <lineage>
        <taxon>Eukaryota</taxon>
        <taxon>Metazoa</taxon>
        <taxon>Chordata</taxon>
        <taxon>Craniata</taxon>
        <taxon>Vertebrata</taxon>
        <taxon>Euteleostomi</taxon>
        <taxon>Actinopterygii</taxon>
        <taxon>Neopterygii</taxon>
        <taxon>Teleostei</taxon>
        <taxon>Neoteleostei</taxon>
        <taxon>Acanthomorphata</taxon>
        <taxon>Eupercaria</taxon>
        <taxon>Centrarchiformes</taxon>
        <taxon>Terapontoidei</taxon>
        <taxon>Terapontidae</taxon>
        <taxon>Scortum</taxon>
    </lineage>
</organism>
<comment type="caution">
    <text evidence="1">The sequence shown here is derived from an EMBL/GenBank/DDBJ whole genome shotgun (WGS) entry which is preliminary data.</text>
</comment>
<sequence>MCYSKRPCRSVLMLNAIHEAIITKKNRGADGPRQLLLVVILLCLNSDPVLGGDVSSGVNMLLNREASGTGDHLHRDG</sequence>
<protein>
    <submittedName>
        <fullName evidence="1">Uncharacterized protein</fullName>
    </submittedName>
</protein>
<dbReference type="EMBL" id="CM041536">
    <property type="protein sequence ID" value="KAI3371740.1"/>
    <property type="molecule type" value="Genomic_DNA"/>
</dbReference>
<keyword evidence="2" id="KW-1185">Reference proteome</keyword>
<proteinExistence type="predicted"/>
<evidence type="ECO:0000313" key="1">
    <source>
        <dbReference type="EMBL" id="KAI3371740.1"/>
    </source>
</evidence>
<accession>A0ACB8WVP9</accession>
<name>A0ACB8WVP9_9TELE</name>
<reference evidence="1" key="1">
    <citation type="submission" date="2022-04" db="EMBL/GenBank/DDBJ databases">
        <title>Jade perch genome.</title>
        <authorList>
            <person name="Chao B."/>
        </authorList>
    </citation>
    <scope>NUCLEOTIDE SEQUENCE</scope>
    <source>
        <strain evidence="1">CB-2022</strain>
    </source>
</reference>
<gene>
    <name evidence="1" type="ORF">L3Q82_023607</name>
</gene>
<evidence type="ECO:0000313" key="2">
    <source>
        <dbReference type="Proteomes" id="UP000831701"/>
    </source>
</evidence>
<dbReference type="Proteomes" id="UP000831701">
    <property type="component" value="Chromosome 6"/>
</dbReference>